<dbReference type="InterPro" id="IPR011990">
    <property type="entry name" value="TPR-like_helical_dom_sf"/>
</dbReference>
<dbReference type="SMART" id="SM01043">
    <property type="entry name" value="BTAD"/>
    <property type="match status" value="1"/>
</dbReference>
<name>A0ABV5V3S7_9MICO</name>
<evidence type="ECO:0000313" key="3">
    <source>
        <dbReference type="EMBL" id="MFB9732473.1"/>
    </source>
</evidence>
<keyword evidence="4" id="KW-1185">Reference proteome</keyword>
<dbReference type="InterPro" id="IPR036388">
    <property type="entry name" value="WH-like_DNA-bd_sf"/>
</dbReference>
<organism evidence="3 4">
    <name type="scientific">Ornithinimicrobium kibberense</name>
    <dbReference type="NCBI Taxonomy" id="282060"/>
    <lineage>
        <taxon>Bacteria</taxon>
        <taxon>Bacillati</taxon>
        <taxon>Actinomycetota</taxon>
        <taxon>Actinomycetes</taxon>
        <taxon>Micrococcales</taxon>
        <taxon>Ornithinimicrobiaceae</taxon>
        <taxon>Ornithinimicrobium</taxon>
    </lineage>
</organism>
<dbReference type="SUPFAM" id="SSF48452">
    <property type="entry name" value="TPR-like"/>
    <property type="match status" value="1"/>
</dbReference>
<feature type="domain" description="Bacterial transcriptional activator" evidence="2">
    <location>
        <begin position="96"/>
        <end position="249"/>
    </location>
</feature>
<dbReference type="PANTHER" id="PTHR35807">
    <property type="entry name" value="TRANSCRIPTIONAL REGULATOR REDD-RELATED"/>
    <property type="match status" value="1"/>
</dbReference>
<evidence type="ECO:0000259" key="2">
    <source>
        <dbReference type="SMART" id="SM01043"/>
    </source>
</evidence>
<dbReference type="InterPro" id="IPR027417">
    <property type="entry name" value="P-loop_NTPase"/>
</dbReference>
<evidence type="ECO:0000256" key="1">
    <source>
        <dbReference type="SAM" id="MobiDB-lite"/>
    </source>
</evidence>
<evidence type="ECO:0000313" key="4">
    <source>
        <dbReference type="Proteomes" id="UP001589613"/>
    </source>
</evidence>
<reference evidence="3 4" key="1">
    <citation type="submission" date="2024-09" db="EMBL/GenBank/DDBJ databases">
        <authorList>
            <person name="Sun Q."/>
            <person name="Mori K."/>
        </authorList>
    </citation>
    <scope>NUCLEOTIDE SEQUENCE [LARGE SCALE GENOMIC DNA]</scope>
    <source>
        <strain evidence="3 4">JCM 12763</strain>
    </source>
</reference>
<comment type="caution">
    <text evidence="3">The sequence shown here is derived from an EMBL/GenBank/DDBJ whole genome shotgun (WGS) entry which is preliminary data.</text>
</comment>
<dbReference type="InterPro" id="IPR051677">
    <property type="entry name" value="AfsR-DnrI-RedD_regulator"/>
</dbReference>
<dbReference type="RefSeq" id="WP_141338941.1">
    <property type="nucleotide sequence ID" value="NZ_JBHMAX010000019.1"/>
</dbReference>
<protein>
    <submittedName>
        <fullName evidence="3">AAA family ATPase</fullName>
    </submittedName>
</protein>
<dbReference type="Pfam" id="PF03704">
    <property type="entry name" value="BTAD"/>
    <property type="match status" value="1"/>
</dbReference>
<sequence length="1015" mass="107178">MRFLLLGERAAVQQDGSAAPSSPRTVSLVAYLAVHAGVPQPRATVAAALWPDTPGPQALTNLRRELHHLRRLFAGDGCLQVTATDLTWHDGPGCTVDLLDLRATVTGLRAAVEGARPAGAPEETLLALGRDLLGTYRGDLLPGLDDGWVVDLRAQVEQEFVDACDLLVGTATGLDPSSPVHGPALDAARRRVRLRPLEEAGHVTLMRLLAHVGDVPGALAAYHRCARVLRDELGVDPGAAAQALLAELLGRAGGASEDPPGRVVRPAGAGERDPLVGREPELAALVSQLDAATTSGLRVALVHGEAGSGKSRLVEELLAAARRRGLRTAAGGGHAMGGAVAMAPVLDWLAGEPGRPLPSGPGEGSARGAASWERLGFVRDLVRRLAASAPAVLVLEDVQWVDQDTLDLVSSLARWEPAARLLLVLTARSGALEESTDLARWTAGVRAQVPTLVVRTGPLTPSEGRTLVRRHGDERWDDDRCAALHAATGGFPLHLVEAARLLVRHERAGTLPAADLPTGDLRGVLTHRLTVLGGAAQQLAVVAAAVGRSASLPLLRLAGGLDDATTVQALDELCRAAVLVERPGGYDFTHDLLRDAAYELATPARRALVHLRVGEALERLHGEHLEDVAALLGEQYSRAGLPERAVRHLREAARAAGRVFAADRSIESLRAAALQLQALPAGPARDRDELDCLHDLAAVLNARHGWTSPALRSTLERAQELAAGLHDDPALADVLTGLWGTDYVRGANRQALATAEAARAAATRSGDRVRVAVGRFAVGATLVHLGRPRDGLDELEGAIAEGLTSFRLAVGSRPEVHARAWAAHARALLGDTEGATAASQEALDRAGKHPYDRALALAYAAVTAHLRDDRHGLVPLVDELAQQCGRYELGYYGSWGEALHGWIDGGEAGAARLRRAITDQRATGVGARSGYFLSLLADVTADPSEARAVLDAAAANARAQEDLWWLPEIERRRGLLRPAGERRPALEAALELATAQGSRLLAERCRLSLADLPEG</sequence>
<dbReference type="Proteomes" id="UP001589613">
    <property type="component" value="Unassembled WGS sequence"/>
</dbReference>
<dbReference type="InterPro" id="IPR041664">
    <property type="entry name" value="AAA_16"/>
</dbReference>
<proteinExistence type="predicted"/>
<dbReference type="SUPFAM" id="SSF52540">
    <property type="entry name" value="P-loop containing nucleoside triphosphate hydrolases"/>
    <property type="match status" value="1"/>
</dbReference>
<dbReference type="Pfam" id="PF13191">
    <property type="entry name" value="AAA_16"/>
    <property type="match status" value="1"/>
</dbReference>
<dbReference type="InterPro" id="IPR005158">
    <property type="entry name" value="BTAD"/>
</dbReference>
<dbReference type="Gene3D" id="1.10.10.10">
    <property type="entry name" value="Winged helix-like DNA-binding domain superfamily/Winged helix DNA-binding domain"/>
    <property type="match status" value="1"/>
</dbReference>
<dbReference type="SUPFAM" id="SSF46894">
    <property type="entry name" value="C-terminal effector domain of the bipartite response regulators"/>
    <property type="match status" value="1"/>
</dbReference>
<dbReference type="EMBL" id="JBHMAX010000019">
    <property type="protein sequence ID" value="MFB9732473.1"/>
    <property type="molecule type" value="Genomic_DNA"/>
</dbReference>
<feature type="region of interest" description="Disordered" evidence="1">
    <location>
        <begin position="254"/>
        <end position="274"/>
    </location>
</feature>
<gene>
    <name evidence="3" type="ORF">ACFFN0_10515</name>
</gene>
<dbReference type="InterPro" id="IPR016032">
    <property type="entry name" value="Sig_transdc_resp-reg_C-effctor"/>
</dbReference>
<accession>A0ABV5V3S7</accession>
<dbReference type="Gene3D" id="1.25.40.10">
    <property type="entry name" value="Tetratricopeptide repeat domain"/>
    <property type="match status" value="1"/>
</dbReference>